<dbReference type="Proteomes" id="UP000598467">
    <property type="component" value="Unassembled WGS sequence"/>
</dbReference>
<feature type="transmembrane region" description="Helical" evidence="5">
    <location>
        <begin position="9"/>
        <end position="30"/>
    </location>
</feature>
<evidence type="ECO:0000313" key="7">
    <source>
        <dbReference type="Proteomes" id="UP000598467"/>
    </source>
</evidence>
<dbReference type="AlphaFoldDB" id="A0A926P2F2"/>
<keyword evidence="2 5" id="KW-0812">Transmembrane</keyword>
<sequence>MRPIVPPPIVGLAAAGVIWLAFTYLPALTIAFPGQIVLAAIFAGTGVLIEGMGVLAFLRKRTTINPLRPERAGSLVVSGLYRISRNPMYLGMAVLLAGWALYLGSLAALIIIPAFVWLLTELQIKPEEVALESVFGEDYQSYKARVRRWI</sequence>
<dbReference type="EMBL" id="JABFCZ010000021">
    <property type="protein sequence ID" value="MBD1548313.1"/>
    <property type="molecule type" value="Genomic_DNA"/>
</dbReference>
<accession>A0A926P2F2</accession>
<keyword evidence="4 5" id="KW-0472">Membrane</keyword>
<evidence type="ECO:0000256" key="5">
    <source>
        <dbReference type="SAM" id="Phobius"/>
    </source>
</evidence>
<evidence type="ECO:0000256" key="3">
    <source>
        <dbReference type="ARBA" id="ARBA00022989"/>
    </source>
</evidence>
<evidence type="ECO:0000256" key="1">
    <source>
        <dbReference type="ARBA" id="ARBA00004127"/>
    </source>
</evidence>
<dbReference type="Pfam" id="PF04191">
    <property type="entry name" value="PEMT"/>
    <property type="match status" value="1"/>
</dbReference>
<dbReference type="GO" id="GO:0012505">
    <property type="term" value="C:endomembrane system"/>
    <property type="evidence" value="ECO:0007669"/>
    <property type="project" value="UniProtKB-SubCell"/>
</dbReference>
<dbReference type="PANTHER" id="PTHR12714">
    <property type="entry name" value="PROTEIN-S ISOPRENYLCYSTEINE O-METHYLTRANSFERASE"/>
    <property type="match status" value="1"/>
</dbReference>
<protein>
    <submittedName>
        <fullName evidence="6">Isoprenylcysteine carboxylmethyltransferase family protein</fullName>
    </submittedName>
</protein>
<dbReference type="GO" id="GO:0016740">
    <property type="term" value="F:transferase activity"/>
    <property type="evidence" value="ECO:0007669"/>
    <property type="project" value="UniProtKB-ARBA"/>
</dbReference>
<dbReference type="InterPro" id="IPR007318">
    <property type="entry name" value="Phopholipid_MeTrfase"/>
</dbReference>
<name>A0A926P2F2_9HYPH</name>
<feature type="transmembrane region" description="Helical" evidence="5">
    <location>
        <begin position="36"/>
        <end position="58"/>
    </location>
</feature>
<comment type="caution">
    <text evidence="6">The sequence shown here is derived from an EMBL/GenBank/DDBJ whole genome shotgun (WGS) entry which is preliminary data.</text>
</comment>
<comment type="subcellular location">
    <subcellularLocation>
        <location evidence="1">Endomembrane system</location>
        <topology evidence="1">Multi-pass membrane protein</topology>
    </subcellularLocation>
</comment>
<dbReference type="PANTHER" id="PTHR12714:SF24">
    <property type="entry name" value="SLR1182 PROTEIN"/>
    <property type="match status" value="1"/>
</dbReference>
<evidence type="ECO:0000256" key="2">
    <source>
        <dbReference type="ARBA" id="ARBA00022692"/>
    </source>
</evidence>
<dbReference type="Gene3D" id="1.20.120.1630">
    <property type="match status" value="1"/>
</dbReference>
<keyword evidence="3 5" id="KW-1133">Transmembrane helix</keyword>
<reference evidence="6" key="1">
    <citation type="submission" date="2020-05" db="EMBL/GenBank/DDBJ databases">
        <title>Identification of trans-AT polyketide cluster in two marine bacteria, producers of a novel glutaramide-containing polyketide sesbanimide D and analogs.</title>
        <authorList>
            <person name="Kacar D."/>
            <person name="Rodriguez P."/>
            <person name="Canedo L."/>
            <person name="Gonzalez E."/>
            <person name="Galan B."/>
            <person name="De La Calle F."/>
            <person name="Garcia J.L."/>
        </authorList>
    </citation>
    <scope>NUCLEOTIDE SEQUENCE</scope>
    <source>
        <strain evidence="6">PHM038</strain>
    </source>
</reference>
<dbReference type="RefSeq" id="WP_190293000.1">
    <property type="nucleotide sequence ID" value="NZ_JABFCZ010000021.1"/>
</dbReference>
<evidence type="ECO:0000256" key="4">
    <source>
        <dbReference type="ARBA" id="ARBA00023136"/>
    </source>
</evidence>
<evidence type="ECO:0000313" key="6">
    <source>
        <dbReference type="EMBL" id="MBD1548313.1"/>
    </source>
</evidence>
<organism evidence="6 7">
    <name type="scientific">Roseibium aggregatum</name>
    <dbReference type="NCBI Taxonomy" id="187304"/>
    <lineage>
        <taxon>Bacteria</taxon>
        <taxon>Pseudomonadati</taxon>
        <taxon>Pseudomonadota</taxon>
        <taxon>Alphaproteobacteria</taxon>
        <taxon>Hyphomicrobiales</taxon>
        <taxon>Stappiaceae</taxon>
        <taxon>Roseibium</taxon>
    </lineage>
</organism>
<feature type="transmembrane region" description="Helical" evidence="5">
    <location>
        <begin position="89"/>
        <end position="119"/>
    </location>
</feature>
<proteinExistence type="predicted"/>
<gene>
    <name evidence="6" type="ORF">HK439_18775</name>
</gene>